<dbReference type="Pfam" id="PF13396">
    <property type="entry name" value="PLDc_N"/>
    <property type="match status" value="1"/>
</dbReference>
<keyword evidence="4 7" id="KW-1133">Transmembrane helix</keyword>
<reference evidence="9 10" key="1">
    <citation type="submission" date="2009-01" db="EMBL/GenBank/DDBJ databases">
        <authorList>
            <person name="Qin X."/>
            <person name="Bachman B."/>
            <person name="Battles P."/>
            <person name="Bell A."/>
            <person name="Bess C."/>
            <person name="Bickham C."/>
            <person name="Chaboub L."/>
            <person name="Chen D."/>
            <person name="Coyle M."/>
            <person name="Deiros D.R."/>
            <person name="Dinh H."/>
            <person name="Forbes L."/>
            <person name="Fowler G."/>
            <person name="Francisco L."/>
            <person name="Fu Q."/>
            <person name="Gubbala S."/>
            <person name="Hale W."/>
            <person name="Han Y."/>
            <person name="Hemphill L."/>
            <person name="Highlander S.K."/>
            <person name="Hirani K."/>
            <person name="Hogues M."/>
            <person name="Jackson L."/>
            <person name="Jakkamsetti A."/>
            <person name="Javaid M."/>
            <person name="Jiang H."/>
            <person name="Korchina V."/>
            <person name="Kovar C."/>
            <person name="Lara F."/>
            <person name="Lee S."/>
            <person name="Mata R."/>
            <person name="Mathew T."/>
            <person name="Moen C."/>
            <person name="Morales K."/>
            <person name="Munidasa M."/>
            <person name="Nazareth L."/>
            <person name="Ngo R."/>
            <person name="Nguyen L."/>
            <person name="Okwuonu G."/>
            <person name="Ongeri F."/>
            <person name="Patil S."/>
            <person name="Petrosino J."/>
            <person name="Pham C."/>
            <person name="Pham P."/>
            <person name="Pu L.-L."/>
            <person name="Puazo M."/>
            <person name="Raj R."/>
            <person name="Reid J."/>
            <person name="Rouhana J."/>
            <person name="Saada N."/>
            <person name="Shang Y."/>
            <person name="Simmons D."/>
            <person name="Thornton R."/>
            <person name="Warren J."/>
            <person name="Weissenberger G."/>
            <person name="Zhang J."/>
            <person name="Zhang L."/>
            <person name="Zhou C."/>
            <person name="Zhu D."/>
            <person name="Muzny D."/>
            <person name="Worley K."/>
            <person name="Gibbs R."/>
        </authorList>
    </citation>
    <scope>NUCLEOTIDE SEQUENCE [LARGE SCALE GENOMIC DNA]</scope>
    <source>
        <strain evidence="9 10">DSM 15436</strain>
    </source>
</reference>
<evidence type="ECO:0000256" key="7">
    <source>
        <dbReference type="SAM" id="Phobius"/>
    </source>
</evidence>
<dbReference type="Proteomes" id="UP000010301">
    <property type="component" value="Unassembled WGS sequence"/>
</dbReference>
<evidence type="ECO:0000256" key="1">
    <source>
        <dbReference type="ARBA" id="ARBA00004651"/>
    </source>
</evidence>
<dbReference type="RefSeq" id="WP_006546429.1">
    <property type="nucleotide sequence ID" value="NZ_DS999543.1"/>
</dbReference>
<comment type="subcellular location">
    <subcellularLocation>
        <location evidence="1">Cell membrane</location>
        <topology evidence="1">Multi-pass membrane protein</topology>
    </subcellularLocation>
</comment>
<evidence type="ECO:0000256" key="6">
    <source>
        <dbReference type="SAM" id="MobiDB-lite"/>
    </source>
</evidence>
<evidence type="ECO:0000256" key="4">
    <source>
        <dbReference type="ARBA" id="ARBA00022989"/>
    </source>
</evidence>
<evidence type="ECO:0000313" key="9">
    <source>
        <dbReference type="EMBL" id="EEH63638.1"/>
    </source>
</evidence>
<dbReference type="HOGENOM" id="CLU_113604_0_1_11"/>
<accession>C0W0R4</accession>
<evidence type="ECO:0000256" key="3">
    <source>
        <dbReference type="ARBA" id="ARBA00022692"/>
    </source>
</evidence>
<evidence type="ECO:0000259" key="8">
    <source>
        <dbReference type="Pfam" id="PF13396"/>
    </source>
</evidence>
<dbReference type="OrthoDB" id="3298527at2"/>
<dbReference type="GO" id="GO:0005886">
    <property type="term" value="C:plasma membrane"/>
    <property type="evidence" value="ECO:0007669"/>
    <property type="project" value="UniProtKB-SubCell"/>
</dbReference>
<dbReference type="eggNOG" id="ENOG5033A58">
    <property type="taxonomic scope" value="Bacteria"/>
</dbReference>
<comment type="caution">
    <text evidence="9">The sequence shown here is derived from an EMBL/GenBank/DDBJ whole genome shotgun (WGS) entry which is preliminary data.</text>
</comment>
<gene>
    <name evidence="9" type="ORF">HMPREF0044_0657</name>
</gene>
<keyword evidence="5 7" id="KW-0472">Membrane</keyword>
<feature type="domain" description="Cardiolipin synthase N-terminal" evidence="8">
    <location>
        <begin position="12"/>
        <end position="63"/>
    </location>
</feature>
<name>C0W0R4_9ACTO</name>
<keyword evidence="10" id="KW-1185">Reference proteome</keyword>
<dbReference type="STRING" id="525245.HMPREF0044_0657"/>
<feature type="transmembrane region" description="Helical" evidence="7">
    <location>
        <begin position="43"/>
        <end position="61"/>
    </location>
</feature>
<dbReference type="InterPro" id="IPR027379">
    <property type="entry name" value="CLS_N"/>
</dbReference>
<sequence>MARVLFLIVGIAITIYAVADIALSKSERFPSGEFPGRIPKVFWIFIALLFFPLGGIAWLVISRVQMADESGISIGEFFKRGRAGADSAPQQVAPDDDPEFLWKLEKEIYQQRKAKSAEADSAAPTTPEGDEDENNDSSDASR</sequence>
<dbReference type="EMBL" id="ACFG01000030">
    <property type="protein sequence ID" value="EEH63638.1"/>
    <property type="molecule type" value="Genomic_DNA"/>
</dbReference>
<evidence type="ECO:0000313" key="10">
    <source>
        <dbReference type="Proteomes" id="UP000010301"/>
    </source>
</evidence>
<proteinExistence type="predicted"/>
<evidence type="ECO:0000256" key="2">
    <source>
        <dbReference type="ARBA" id="ARBA00022475"/>
    </source>
</evidence>
<feature type="region of interest" description="Disordered" evidence="6">
    <location>
        <begin position="112"/>
        <end position="142"/>
    </location>
</feature>
<protein>
    <recommendedName>
        <fullName evidence="8">Cardiolipin synthase N-terminal domain-containing protein</fullName>
    </recommendedName>
</protein>
<dbReference type="AlphaFoldDB" id="C0W0R4"/>
<keyword evidence="2" id="KW-1003">Cell membrane</keyword>
<evidence type="ECO:0000256" key="5">
    <source>
        <dbReference type="ARBA" id="ARBA00023136"/>
    </source>
</evidence>
<organism evidence="9 10">
    <name type="scientific">Gleimia coleocanis DSM 15436</name>
    <dbReference type="NCBI Taxonomy" id="525245"/>
    <lineage>
        <taxon>Bacteria</taxon>
        <taxon>Bacillati</taxon>
        <taxon>Actinomycetota</taxon>
        <taxon>Actinomycetes</taxon>
        <taxon>Actinomycetales</taxon>
        <taxon>Actinomycetaceae</taxon>
        <taxon>Gleimia</taxon>
    </lineage>
</organism>
<keyword evidence="3 7" id="KW-0812">Transmembrane</keyword>